<reference evidence="1 2" key="1">
    <citation type="submission" date="2021-01" db="EMBL/GenBank/DDBJ databases">
        <title>Whole genome shotgun sequence of Actinoplanes couchii NBRC 106145.</title>
        <authorList>
            <person name="Komaki H."/>
            <person name="Tamura T."/>
        </authorList>
    </citation>
    <scope>NUCLEOTIDE SEQUENCE [LARGE SCALE GENOMIC DNA]</scope>
    <source>
        <strain evidence="1 2">NBRC 106145</strain>
    </source>
</reference>
<dbReference type="RefSeq" id="WP_203805197.1">
    <property type="nucleotide sequence ID" value="NZ_BAAAQE010000117.1"/>
</dbReference>
<evidence type="ECO:0008006" key="3">
    <source>
        <dbReference type="Google" id="ProtNLM"/>
    </source>
</evidence>
<gene>
    <name evidence="1" type="ORF">Aco03nite_076590</name>
</gene>
<dbReference type="Proteomes" id="UP000612282">
    <property type="component" value="Unassembled WGS sequence"/>
</dbReference>
<comment type="caution">
    <text evidence="1">The sequence shown here is derived from an EMBL/GenBank/DDBJ whole genome shotgun (WGS) entry which is preliminary data.</text>
</comment>
<accession>A0ABQ3XLA1</accession>
<dbReference type="EMBL" id="BOMG01000096">
    <property type="protein sequence ID" value="GID59255.1"/>
    <property type="molecule type" value="Genomic_DNA"/>
</dbReference>
<keyword evidence="2" id="KW-1185">Reference proteome</keyword>
<organism evidence="1 2">
    <name type="scientific">Actinoplanes couchii</name>
    <dbReference type="NCBI Taxonomy" id="403638"/>
    <lineage>
        <taxon>Bacteria</taxon>
        <taxon>Bacillati</taxon>
        <taxon>Actinomycetota</taxon>
        <taxon>Actinomycetes</taxon>
        <taxon>Micromonosporales</taxon>
        <taxon>Micromonosporaceae</taxon>
        <taxon>Actinoplanes</taxon>
    </lineage>
</organism>
<sequence>MLTLAGIVTDLGFLLAIDHCARGCAHCPAFGDRTPVQRAPLPDLARTVKALAAARRTIRTTDRRVVHCWRISDPLDYVVRLADGRIGTCADVAELWRTHLGQGLYVVTNGSEASPIARRALAQLVDDSGLTSQLKLTITHADRHFGTPRYTPQLAADVAILEPLWKRDSTRIEDVNGRRFRINVKTTASRKAEMRAVLHEVLIGAGLSRAQAVSYCDDPTRVRFKPIYDLGDAAGASSPVAGALDVRRADGRRHKPTGGTRRQMQFGIRPDRRLFVVDMYAFTEHDLGDDDQPLIWPEGLDGIDLHAPLKDLTRA</sequence>
<evidence type="ECO:0000313" key="1">
    <source>
        <dbReference type="EMBL" id="GID59255.1"/>
    </source>
</evidence>
<evidence type="ECO:0000313" key="2">
    <source>
        <dbReference type="Proteomes" id="UP000612282"/>
    </source>
</evidence>
<protein>
    <recommendedName>
        <fullName evidence="3">Radical SAM domain protein</fullName>
    </recommendedName>
</protein>
<name>A0ABQ3XLA1_9ACTN</name>
<proteinExistence type="predicted"/>